<dbReference type="AlphaFoldDB" id="A0A6A6CFC6"/>
<dbReference type="InterPro" id="IPR052769">
    <property type="entry name" value="TPR_domain_protein"/>
</dbReference>
<dbReference type="SMART" id="SM00028">
    <property type="entry name" value="TPR"/>
    <property type="match status" value="2"/>
</dbReference>
<dbReference type="Gene3D" id="1.25.40.10">
    <property type="entry name" value="Tetratricopeptide repeat domain"/>
    <property type="match status" value="1"/>
</dbReference>
<keyword evidence="3" id="KW-1185">Reference proteome</keyword>
<dbReference type="EMBL" id="ML993598">
    <property type="protein sequence ID" value="KAF2165937.1"/>
    <property type="molecule type" value="Genomic_DNA"/>
</dbReference>
<evidence type="ECO:0008006" key="4">
    <source>
        <dbReference type="Google" id="ProtNLM"/>
    </source>
</evidence>
<dbReference type="RefSeq" id="XP_033666826.1">
    <property type="nucleotide sequence ID" value="XM_033817148.1"/>
</dbReference>
<reference evidence="2" key="1">
    <citation type="journal article" date="2020" name="Stud. Mycol.">
        <title>101 Dothideomycetes genomes: a test case for predicting lifestyles and emergence of pathogens.</title>
        <authorList>
            <person name="Haridas S."/>
            <person name="Albert R."/>
            <person name="Binder M."/>
            <person name="Bloem J."/>
            <person name="Labutti K."/>
            <person name="Salamov A."/>
            <person name="Andreopoulos B."/>
            <person name="Baker S."/>
            <person name="Barry K."/>
            <person name="Bills G."/>
            <person name="Bluhm B."/>
            <person name="Cannon C."/>
            <person name="Castanera R."/>
            <person name="Culley D."/>
            <person name="Daum C."/>
            <person name="Ezra D."/>
            <person name="Gonzalez J."/>
            <person name="Henrissat B."/>
            <person name="Kuo A."/>
            <person name="Liang C."/>
            <person name="Lipzen A."/>
            <person name="Lutzoni F."/>
            <person name="Magnuson J."/>
            <person name="Mondo S."/>
            <person name="Nolan M."/>
            <person name="Ohm R."/>
            <person name="Pangilinan J."/>
            <person name="Park H.-J."/>
            <person name="Ramirez L."/>
            <person name="Alfaro M."/>
            <person name="Sun H."/>
            <person name="Tritt A."/>
            <person name="Yoshinaga Y."/>
            <person name="Zwiers L.-H."/>
            <person name="Turgeon B."/>
            <person name="Goodwin S."/>
            <person name="Spatafora J."/>
            <person name="Crous P."/>
            <person name="Grigoriev I."/>
        </authorList>
    </citation>
    <scope>NUCLEOTIDE SEQUENCE</scope>
    <source>
        <strain evidence="2">ATCC 36951</strain>
    </source>
</reference>
<dbReference type="InterPro" id="IPR011990">
    <property type="entry name" value="TPR-like_helical_dom_sf"/>
</dbReference>
<feature type="region of interest" description="Disordered" evidence="1">
    <location>
        <begin position="1"/>
        <end position="60"/>
    </location>
</feature>
<feature type="compositionally biased region" description="Basic and acidic residues" evidence="1">
    <location>
        <begin position="150"/>
        <end position="163"/>
    </location>
</feature>
<accession>A0A6A6CFC6</accession>
<dbReference type="GeneID" id="54570420"/>
<name>A0A6A6CFC6_ZASCE</name>
<dbReference type="PANTHER" id="PTHR46014">
    <property type="entry name" value="TETRATRICOPEPTIDE REPEAT PROTEIN 1"/>
    <property type="match status" value="1"/>
</dbReference>
<dbReference type="InterPro" id="IPR019734">
    <property type="entry name" value="TPR_rpt"/>
</dbReference>
<organism evidence="2 3">
    <name type="scientific">Zasmidium cellare ATCC 36951</name>
    <dbReference type="NCBI Taxonomy" id="1080233"/>
    <lineage>
        <taxon>Eukaryota</taxon>
        <taxon>Fungi</taxon>
        <taxon>Dikarya</taxon>
        <taxon>Ascomycota</taxon>
        <taxon>Pezizomycotina</taxon>
        <taxon>Dothideomycetes</taxon>
        <taxon>Dothideomycetidae</taxon>
        <taxon>Mycosphaerellales</taxon>
        <taxon>Mycosphaerellaceae</taxon>
        <taxon>Zasmidium</taxon>
    </lineage>
</organism>
<evidence type="ECO:0000313" key="3">
    <source>
        <dbReference type="Proteomes" id="UP000799537"/>
    </source>
</evidence>
<proteinExistence type="predicted"/>
<feature type="compositionally biased region" description="Pro residues" evidence="1">
    <location>
        <begin position="33"/>
        <end position="46"/>
    </location>
</feature>
<sequence length="308" mass="34191">MPSNPSRLNSNIPDIDSDSDESFHSLQDDPQPSTNPTPTTPNPQPKHTPTAPKPTFERFPPEEEATLLASSNSIKGEGNQQFGKGSFSSAIQIYDRALASCPNYLDYELAVLRSNIAACHIKLEEWKEAVESAEKGVDCLERLEPLPEVREKGKKDEQGKDGDVGGVEEVDEELEERMKRLQLSGHTLAEIRNLQVKLLMRRAKAKTSLGGWSSLQGADEDYRILLSPAMLPCLSPTDRRNVTEEARKLTPRLNEAKEKEMAEMMGKLKGLGNSILKPFGLSTENFQFVKDEKSGGYSMNFDQNAGKK</sequence>
<evidence type="ECO:0000313" key="2">
    <source>
        <dbReference type="EMBL" id="KAF2165937.1"/>
    </source>
</evidence>
<protein>
    <recommendedName>
        <fullName evidence="4">Tetratricopeptide repeat protein 1</fullName>
    </recommendedName>
</protein>
<gene>
    <name evidence="2" type="ORF">M409DRAFT_66882</name>
</gene>
<dbReference type="Proteomes" id="UP000799537">
    <property type="component" value="Unassembled WGS sequence"/>
</dbReference>
<evidence type="ECO:0000256" key="1">
    <source>
        <dbReference type="SAM" id="MobiDB-lite"/>
    </source>
</evidence>
<dbReference type="SUPFAM" id="SSF48452">
    <property type="entry name" value="TPR-like"/>
    <property type="match status" value="1"/>
</dbReference>
<feature type="region of interest" description="Disordered" evidence="1">
    <location>
        <begin position="150"/>
        <end position="171"/>
    </location>
</feature>
<dbReference type="PANTHER" id="PTHR46014:SF1">
    <property type="entry name" value="TETRATRICOPEPTIDE REPEAT PROTEIN 1"/>
    <property type="match status" value="1"/>
</dbReference>
<dbReference type="OrthoDB" id="1872379at2759"/>